<dbReference type="GO" id="GO:0002100">
    <property type="term" value="P:tRNA wobble adenosine to inosine editing"/>
    <property type="evidence" value="ECO:0007669"/>
    <property type="project" value="UniProtKB-UniRule"/>
</dbReference>
<keyword evidence="4 8" id="KW-0479">Metal-binding</keyword>
<evidence type="ECO:0000256" key="5">
    <source>
        <dbReference type="ARBA" id="ARBA00022801"/>
    </source>
</evidence>
<dbReference type="SUPFAM" id="SSF53927">
    <property type="entry name" value="Cytidine deaminase-like"/>
    <property type="match status" value="1"/>
</dbReference>
<evidence type="ECO:0000256" key="1">
    <source>
        <dbReference type="ARBA" id="ARBA00010669"/>
    </source>
</evidence>
<dbReference type="Proteomes" id="UP000461670">
    <property type="component" value="Unassembled WGS sequence"/>
</dbReference>
<reference evidence="11" key="1">
    <citation type="journal article" date="2020" name="MBio">
        <title>Horizontal gene transfer to a defensive symbiont with a reduced genome amongst a multipartite beetle microbiome.</title>
        <authorList>
            <person name="Waterworth S.C."/>
            <person name="Florez L.V."/>
            <person name="Rees E.R."/>
            <person name="Hertweck C."/>
            <person name="Kaltenpoth M."/>
            <person name="Kwan J.C."/>
        </authorList>
    </citation>
    <scope>NUCLEOTIDE SEQUENCE [LARGE SCALE GENOMIC DNA]</scope>
</reference>
<comment type="catalytic activity">
    <reaction evidence="7 8">
        <text>adenosine(34) in tRNA + H2O + H(+) = inosine(34) in tRNA + NH4(+)</text>
        <dbReference type="Rhea" id="RHEA:43168"/>
        <dbReference type="Rhea" id="RHEA-COMP:10373"/>
        <dbReference type="Rhea" id="RHEA-COMP:10374"/>
        <dbReference type="ChEBI" id="CHEBI:15377"/>
        <dbReference type="ChEBI" id="CHEBI:15378"/>
        <dbReference type="ChEBI" id="CHEBI:28938"/>
        <dbReference type="ChEBI" id="CHEBI:74411"/>
        <dbReference type="ChEBI" id="CHEBI:82852"/>
        <dbReference type="EC" id="3.5.4.33"/>
    </reaction>
</comment>
<feature type="binding site" evidence="8">
    <location>
        <position position="87"/>
    </location>
    <ligand>
        <name>Zn(2+)</name>
        <dbReference type="ChEBI" id="CHEBI:29105"/>
        <note>catalytic</note>
    </ligand>
</feature>
<comment type="cofactor">
    <cofactor evidence="8">
        <name>Zn(2+)</name>
        <dbReference type="ChEBI" id="CHEBI:29105"/>
    </cofactor>
    <text evidence="8">Binds 1 zinc ion per subunit.</text>
</comment>
<protein>
    <recommendedName>
        <fullName evidence="8">tRNA-specific adenosine deaminase</fullName>
        <ecNumber evidence="8">3.5.4.33</ecNumber>
    </recommendedName>
</protein>
<comment type="caution">
    <text evidence="10">The sequence shown here is derived from an EMBL/GenBank/DDBJ whole genome shotgun (WGS) entry which is preliminary data.</text>
</comment>
<gene>
    <name evidence="10" type="primary">tadA_2</name>
    <name evidence="8" type="synonym">tadA</name>
    <name evidence="10" type="ORF">GAK30_03814</name>
</gene>
<dbReference type="NCBIfam" id="NF008113">
    <property type="entry name" value="PRK10860.1"/>
    <property type="match status" value="1"/>
</dbReference>
<evidence type="ECO:0000256" key="2">
    <source>
        <dbReference type="ARBA" id="ARBA00011738"/>
    </source>
</evidence>
<dbReference type="PROSITE" id="PS51747">
    <property type="entry name" value="CYT_DCMP_DEAMINASES_2"/>
    <property type="match status" value="1"/>
</dbReference>
<comment type="subunit">
    <text evidence="2 8">Homodimer.</text>
</comment>
<dbReference type="HAMAP" id="MF_00972">
    <property type="entry name" value="tRNA_aden_deaminase"/>
    <property type="match status" value="1"/>
</dbReference>
<organism evidence="10 11">
    <name type="scientific">Paracidovorax wautersii</name>
    <dbReference type="NCBI Taxonomy" id="1177982"/>
    <lineage>
        <taxon>Bacteria</taxon>
        <taxon>Pseudomonadati</taxon>
        <taxon>Pseudomonadota</taxon>
        <taxon>Betaproteobacteria</taxon>
        <taxon>Burkholderiales</taxon>
        <taxon>Comamonadaceae</taxon>
        <taxon>Paracidovorax</taxon>
    </lineage>
</organism>
<dbReference type="EC" id="3.5.4.33" evidence="8"/>
<sequence length="455" mass="49259">MDQQHLPFMRAALDLARQAAMQGEVPIGAVVVKDGQIIGTGHNAPVGSHDPTAHAEVAALRAAARHLGNYRLDGCTLYVTLEPCTMCAGAILHARLAQVIYAVAEPKTGAAGSVHNPFAISLINHQTQVSAASELGPQAAQWAHDCAALLQDFFQQRRQQVRAAHEASHPLRQDALRTPAACFDAWPAWREGRQTHSRFTNRLPALAGLRLHWLEAEGQGSEGAGQTGIDWLLLHGHPGWSAGFAQTLDHLLRLPTTRRVVVPDLIGFGLSDKPKKPAFHQPQVHRQILLELVEERDLGPLVILAQGLGADLAAGLPEALGDRLRGAWLLPQGDGHGDGNHESAGRDASRYSRWDLPFLERLARKAVLQVDGPTLSGDLLSAPWPDKGYRAAFEAVAGWYGKAPQTRIWPRSDAWPQELKRLENPGGAAPQSTWTQADDILTPEALTQAAAYFGP</sequence>
<dbReference type="InterPro" id="IPR002125">
    <property type="entry name" value="CMP_dCMP_dom"/>
</dbReference>
<evidence type="ECO:0000256" key="4">
    <source>
        <dbReference type="ARBA" id="ARBA00022723"/>
    </source>
</evidence>
<dbReference type="InterPro" id="IPR000073">
    <property type="entry name" value="AB_hydrolase_1"/>
</dbReference>
<dbReference type="InterPro" id="IPR016193">
    <property type="entry name" value="Cytidine_deaminase-like"/>
</dbReference>
<evidence type="ECO:0000256" key="3">
    <source>
        <dbReference type="ARBA" id="ARBA00022694"/>
    </source>
</evidence>
<dbReference type="InterPro" id="IPR058535">
    <property type="entry name" value="MafB19-deam"/>
</dbReference>
<feature type="active site" description="Proton donor" evidence="8">
    <location>
        <position position="56"/>
    </location>
</feature>
<accession>A0A7V8FKB6</accession>
<dbReference type="GO" id="GO:0008270">
    <property type="term" value="F:zinc ion binding"/>
    <property type="evidence" value="ECO:0007669"/>
    <property type="project" value="UniProtKB-UniRule"/>
</dbReference>
<dbReference type="PANTHER" id="PTHR11079:SF202">
    <property type="entry name" value="TRNA-SPECIFIC ADENOSINE DEAMINASE"/>
    <property type="match status" value="1"/>
</dbReference>
<dbReference type="Pfam" id="PF00561">
    <property type="entry name" value="Abhydrolase_1"/>
    <property type="match status" value="1"/>
</dbReference>
<evidence type="ECO:0000313" key="11">
    <source>
        <dbReference type="Proteomes" id="UP000461670"/>
    </source>
</evidence>
<dbReference type="EMBL" id="WNDQ01000100">
    <property type="protein sequence ID" value="KAF1017967.1"/>
    <property type="molecule type" value="Genomic_DNA"/>
</dbReference>
<name>A0A7V8FKB6_9BURK</name>
<evidence type="ECO:0000256" key="8">
    <source>
        <dbReference type="HAMAP-Rule" id="MF_00972"/>
    </source>
</evidence>
<feature type="binding site" evidence="8">
    <location>
        <position position="84"/>
    </location>
    <ligand>
        <name>Zn(2+)</name>
        <dbReference type="ChEBI" id="CHEBI:29105"/>
        <note>catalytic</note>
    </ligand>
</feature>
<feature type="domain" description="CMP/dCMP-type deaminase" evidence="9">
    <location>
        <begin position="3"/>
        <end position="114"/>
    </location>
</feature>
<evidence type="ECO:0000259" key="9">
    <source>
        <dbReference type="PROSITE" id="PS51747"/>
    </source>
</evidence>
<feature type="binding site" evidence="8">
    <location>
        <position position="54"/>
    </location>
    <ligand>
        <name>Zn(2+)</name>
        <dbReference type="ChEBI" id="CHEBI:29105"/>
        <note>catalytic</note>
    </ligand>
</feature>
<keyword evidence="6 8" id="KW-0862">Zinc</keyword>
<dbReference type="PANTHER" id="PTHR11079">
    <property type="entry name" value="CYTOSINE DEAMINASE FAMILY MEMBER"/>
    <property type="match status" value="1"/>
</dbReference>
<comment type="similarity">
    <text evidence="1">Belongs to the cytidine and deoxycytidylate deaminase family. ADAT2 subfamily.</text>
</comment>
<dbReference type="SUPFAM" id="SSF53474">
    <property type="entry name" value="alpha/beta-Hydrolases"/>
    <property type="match status" value="1"/>
</dbReference>
<dbReference type="InterPro" id="IPR029058">
    <property type="entry name" value="AB_hydrolase_fold"/>
</dbReference>
<proteinExistence type="inferred from homology"/>
<evidence type="ECO:0000256" key="7">
    <source>
        <dbReference type="ARBA" id="ARBA00048045"/>
    </source>
</evidence>
<dbReference type="AlphaFoldDB" id="A0A7V8FKB6"/>
<keyword evidence="3 8" id="KW-0819">tRNA processing</keyword>
<evidence type="ECO:0000313" key="10">
    <source>
        <dbReference type="EMBL" id="KAF1017967.1"/>
    </source>
</evidence>
<dbReference type="InterPro" id="IPR028883">
    <property type="entry name" value="tRNA_aden_deaminase"/>
</dbReference>
<dbReference type="CDD" id="cd01285">
    <property type="entry name" value="nucleoside_deaminase"/>
    <property type="match status" value="1"/>
</dbReference>
<dbReference type="GO" id="GO:0052717">
    <property type="term" value="F:tRNA-specific adenosine-34 deaminase activity"/>
    <property type="evidence" value="ECO:0007669"/>
    <property type="project" value="UniProtKB-UniRule"/>
</dbReference>
<comment type="function">
    <text evidence="8">Catalyzes the deamination of adenosine to inosine at the wobble position 34 of tRNA(Arg2).</text>
</comment>
<dbReference type="Pfam" id="PF14437">
    <property type="entry name" value="MafB19-deam"/>
    <property type="match status" value="1"/>
</dbReference>
<dbReference type="InterPro" id="IPR016192">
    <property type="entry name" value="APOBEC/CMP_deaminase_Zn-bd"/>
</dbReference>
<keyword evidence="5 8" id="KW-0378">Hydrolase</keyword>
<dbReference type="PROSITE" id="PS00903">
    <property type="entry name" value="CYT_DCMP_DEAMINASES_1"/>
    <property type="match status" value="1"/>
</dbReference>
<dbReference type="Gene3D" id="3.40.140.10">
    <property type="entry name" value="Cytidine Deaminase, domain 2"/>
    <property type="match status" value="1"/>
</dbReference>
<dbReference type="Gene3D" id="3.40.50.1820">
    <property type="entry name" value="alpha/beta hydrolase"/>
    <property type="match status" value="1"/>
</dbReference>
<evidence type="ECO:0000256" key="6">
    <source>
        <dbReference type="ARBA" id="ARBA00022833"/>
    </source>
</evidence>